<dbReference type="EMBL" id="WIXE01002526">
    <property type="protein sequence ID" value="KAK5984739.1"/>
    <property type="molecule type" value="Genomic_DNA"/>
</dbReference>
<evidence type="ECO:0000313" key="3">
    <source>
        <dbReference type="Proteomes" id="UP001331761"/>
    </source>
</evidence>
<keyword evidence="3" id="KW-1185">Reference proteome</keyword>
<reference evidence="2 3" key="1">
    <citation type="submission" date="2019-10" db="EMBL/GenBank/DDBJ databases">
        <title>Assembly and Annotation for the nematode Trichostrongylus colubriformis.</title>
        <authorList>
            <person name="Martin J."/>
        </authorList>
    </citation>
    <scope>NUCLEOTIDE SEQUENCE [LARGE SCALE GENOMIC DNA]</scope>
    <source>
        <strain evidence="2">G859</strain>
        <tissue evidence="2">Whole worm</tissue>
    </source>
</reference>
<gene>
    <name evidence="2" type="ORF">GCK32_020225</name>
</gene>
<protein>
    <submittedName>
        <fullName evidence="2">Uncharacterized protein</fullName>
    </submittedName>
</protein>
<sequence>MTKMRASKAAMPLQQCCDNNGLLIFLWCTHSVTGAEVVEGNQKQGLTVLTNSQQAMCFQRKGVTPVSERSTRKKASSRPVGDGSAKQTFKKEQGVYVLTEKNFDAFVDTHPTFLAEFHAPT</sequence>
<evidence type="ECO:0000313" key="2">
    <source>
        <dbReference type="EMBL" id="KAK5984739.1"/>
    </source>
</evidence>
<accession>A0AAN8J3C6</accession>
<dbReference type="Proteomes" id="UP001331761">
    <property type="component" value="Unassembled WGS sequence"/>
</dbReference>
<dbReference type="AlphaFoldDB" id="A0AAN8J3C6"/>
<organism evidence="2 3">
    <name type="scientific">Trichostrongylus colubriformis</name>
    <name type="common">Black scour worm</name>
    <dbReference type="NCBI Taxonomy" id="6319"/>
    <lineage>
        <taxon>Eukaryota</taxon>
        <taxon>Metazoa</taxon>
        <taxon>Ecdysozoa</taxon>
        <taxon>Nematoda</taxon>
        <taxon>Chromadorea</taxon>
        <taxon>Rhabditida</taxon>
        <taxon>Rhabditina</taxon>
        <taxon>Rhabditomorpha</taxon>
        <taxon>Strongyloidea</taxon>
        <taxon>Trichostrongylidae</taxon>
        <taxon>Trichostrongylus</taxon>
    </lineage>
</organism>
<comment type="caution">
    <text evidence="2">The sequence shown here is derived from an EMBL/GenBank/DDBJ whole genome shotgun (WGS) entry which is preliminary data.</text>
</comment>
<feature type="region of interest" description="Disordered" evidence="1">
    <location>
        <begin position="60"/>
        <end position="87"/>
    </location>
</feature>
<proteinExistence type="predicted"/>
<name>A0AAN8J3C6_TRICO</name>
<evidence type="ECO:0000256" key="1">
    <source>
        <dbReference type="SAM" id="MobiDB-lite"/>
    </source>
</evidence>